<dbReference type="EMBL" id="UYSU01038075">
    <property type="protein sequence ID" value="VDL99811.1"/>
    <property type="molecule type" value="Genomic_DNA"/>
</dbReference>
<sequence>MQYINNLTTSAAASVKISSTNSFGMPTTSNVATTFKTRAIERTSSDYTPFDNTTDLPITTSTTSDGYLILTCHHFDRTFFSHSGLVGHLRIHRTQTDETVPGHQKHSRDRCIHGLHYACAISHHTGLFSQRRIYDSEIHHNVDNSDTPCTPSAPTILTALPPPLNRTITLQPSEFCPPCASTSNHTAAWSVICESIVQRLAN</sequence>
<gene>
    <name evidence="1" type="ORF">SSLN_LOCUS13426</name>
</gene>
<name>A0A183TAC9_SCHSO</name>
<keyword evidence="2" id="KW-1185">Reference proteome</keyword>
<protein>
    <submittedName>
        <fullName evidence="3">C2H2-type domain-containing protein</fullName>
    </submittedName>
</protein>
<dbReference type="WBParaSite" id="SSLN_0001393101-mRNA-1">
    <property type="protein sequence ID" value="SSLN_0001393101-mRNA-1"/>
    <property type="gene ID" value="SSLN_0001393101"/>
</dbReference>
<evidence type="ECO:0000313" key="2">
    <source>
        <dbReference type="Proteomes" id="UP000275846"/>
    </source>
</evidence>
<evidence type="ECO:0000313" key="1">
    <source>
        <dbReference type="EMBL" id="VDL99811.1"/>
    </source>
</evidence>
<organism evidence="3">
    <name type="scientific">Schistocephalus solidus</name>
    <name type="common">Tapeworm</name>
    <dbReference type="NCBI Taxonomy" id="70667"/>
    <lineage>
        <taxon>Eukaryota</taxon>
        <taxon>Metazoa</taxon>
        <taxon>Spiralia</taxon>
        <taxon>Lophotrochozoa</taxon>
        <taxon>Platyhelminthes</taxon>
        <taxon>Cestoda</taxon>
        <taxon>Eucestoda</taxon>
        <taxon>Diphyllobothriidea</taxon>
        <taxon>Diphyllobothriidae</taxon>
        <taxon>Schistocephalus</taxon>
    </lineage>
</organism>
<dbReference type="AlphaFoldDB" id="A0A183TAC9"/>
<dbReference type="Proteomes" id="UP000275846">
    <property type="component" value="Unassembled WGS sequence"/>
</dbReference>
<proteinExistence type="predicted"/>
<evidence type="ECO:0000313" key="3">
    <source>
        <dbReference type="WBParaSite" id="SSLN_0001393101-mRNA-1"/>
    </source>
</evidence>
<reference evidence="3" key="1">
    <citation type="submission" date="2016-06" db="UniProtKB">
        <authorList>
            <consortium name="WormBaseParasite"/>
        </authorList>
    </citation>
    <scope>IDENTIFICATION</scope>
</reference>
<reference evidence="1 2" key="2">
    <citation type="submission" date="2018-11" db="EMBL/GenBank/DDBJ databases">
        <authorList>
            <consortium name="Pathogen Informatics"/>
        </authorList>
    </citation>
    <scope>NUCLEOTIDE SEQUENCE [LARGE SCALE GENOMIC DNA]</scope>
    <source>
        <strain evidence="1 2">NST_G2</strain>
    </source>
</reference>
<accession>A0A183TAC9</accession>